<dbReference type="PANTHER" id="PTHR21192">
    <property type="entry name" value="NUCLEAR PROTEIN E3-3"/>
    <property type="match status" value="1"/>
</dbReference>
<dbReference type="OrthoDB" id="7351393at2"/>
<dbReference type="InterPro" id="IPR036748">
    <property type="entry name" value="MTH938-like_sf"/>
</dbReference>
<comment type="caution">
    <text evidence="1">The sequence shown here is derived from an EMBL/GenBank/DDBJ whole genome shotgun (WGS) entry which is preliminary data.</text>
</comment>
<organism evidence="1 2">
    <name type="scientific">Paremcibacter congregatus</name>
    <dbReference type="NCBI Taxonomy" id="2043170"/>
    <lineage>
        <taxon>Bacteria</taxon>
        <taxon>Pseudomonadati</taxon>
        <taxon>Pseudomonadota</taxon>
        <taxon>Alphaproteobacteria</taxon>
        <taxon>Emcibacterales</taxon>
        <taxon>Emcibacteraceae</taxon>
        <taxon>Paremcibacter</taxon>
    </lineage>
</organism>
<dbReference type="InParanoid" id="A0A2G4YV56"/>
<name>A0A2G4YV56_9PROT</name>
<dbReference type="AlphaFoldDB" id="A0A2G4YV56"/>
<dbReference type="Gene3D" id="3.40.1230.10">
    <property type="entry name" value="MTH938-like"/>
    <property type="match status" value="1"/>
</dbReference>
<reference evidence="1 2" key="1">
    <citation type="submission" date="2017-10" db="EMBL/GenBank/DDBJ databases">
        <title>Frigbacter circumglobatus gen. nov. sp. nov., isolated from sediment cultured in situ.</title>
        <authorList>
            <person name="Zhao Z."/>
        </authorList>
    </citation>
    <scope>NUCLEOTIDE SEQUENCE [LARGE SCALE GENOMIC DNA]</scope>
    <source>
        <strain evidence="1 2">ZYL</strain>
    </source>
</reference>
<keyword evidence="2" id="KW-1185">Reference proteome</keyword>
<proteinExistence type="predicted"/>
<accession>A0A2G4YV56</accession>
<dbReference type="InterPro" id="IPR007523">
    <property type="entry name" value="NDUFAF3/AAMDC"/>
</dbReference>
<evidence type="ECO:0000313" key="2">
    <source>
        <dbReference type="Proteomes" id="UP000229730"/>
    </source>
</evidence>
<dbReference type="PANTHER" id="PTHR21192:SF2">
    <property type="entry name" value="NADH DEHYDROGENASE [UBIQUINONE] 1 ALPHA SUBCOMPLEX ASSEMBLY FACTOR 3"/>
    <property type="match status" value="1"/>
</dbReference>
<dbReference type="Pfam" id="PF04430">
    <property type="entry name" value="DUF498"/>
    <property type="match status" value="1"/>
</dbReference>
<protein>
    <recommendedName>
        <fullName evidence="3">Xcc1710-like domain-containing protein</fullName>
    </recommendedName>
</protein>
<sequence>MVFVEFKDVTSQEETAISSYGDGGFRIGEQRSKGSMLITPRGYYPWGVADKADITCDSLSRIMEQRADIDILLIGSGDNMSFLPKDVRSALEDAGIAVDVMATGAAARTYNVLLVEGRKVAAALIAVD</sequence>
<evidence type="ECO:0008006" key="3">
    <source>
        <dbReference type="Google" id="ProtNLM"/>
    </source>
</evidence>
<evidence type="ECO:0000313" key="1">
    <source>
        <dbReference type="EMBL" id="PHZ86209.1"/>
    </source>
</evidence>
<dbReference type="Proteomes" id="UP000229730">
    <property type="component" value="Unassembled WGS sequence"/>
</dbReference>
<dbReference type="SUPFAM" id="SSF64076">
    <property type="entry name" value="MTH938-like"/>
    <property type="match status" value="1"/>
</dbReference>
<gene>
    <name evidence="1" type="ORF">CRD36_05970</name>
</gene>
<dbReference type="CDD" id="cd00248">
    <property type="entry name" value="Mth938-like"/>
    <property type="match status" value="1"/>
</dbReference>
<dbReference type="EMBL" id="PDEM01000009">
    <property type="protein sequence ID" value="PHZ86209.1"/>
    <property type="molecule type" value="Genomic_DNA"/>
</dbReference>